<accession>A0A2G8K8D9</accession>
<dbReference type="AlphaFoldDB" id="A0A2G8K8D9"/>
<sequence>MFFHRKSILNWYLFLLITTLLLLHGSLSGTIQPDIVYRRDGDILLGGLFPLHIYDESIRYCSDIRDLSSLKNLEGMVYAIDDINRHETLLPNITIGFEIYDSCFDFAVTVARCLNFLKKKRENDCLWKIPDDVCRRTSDGGPLVGVVGAQRSVCTMEAAMLLATDAIPVISYLSTSDELSNRFKYPYFMRTVPPDTPEVSSYWDDEDFDKLVKTLRQDPYSRARVSVLFMYVEQARKLMQAVQRAGAEVEFTWVVSDGITVDGVRALSGLENVAAGTLAVIPFSNRLEEFDLQFYTKDYHVDPNPWGVEFENYYCASHLFCQSNYTDTLSDYSTTDTLVMDGVYAFGYALHDLYYTLCHNGSDPKLCLQTIATNGTLLYSYLRDVKFISLANGYVTFNDNGDAEGKYAIENYQLDGDGILRRLRVGTWTELRPEAVRLMIEDDLIEFNSNLSLSAESSTPVSVCSQPCDIGLVKSFFTEKLCCWECKECLDNETVLNSTSCSPCPPETSPNMNKTHCGLQSRSSGDSGGLGWTMTFIGCLGFLVELIHITLLLYKRNNVVVKTMEPVLTVSILVGIALTFISTAMHSLTPVTAVCYVLRMGPGVSLVLIYVPLAIKTVRSYRIFKAAKKTGSQREAELWNNKRHIILISLAVIAQLDLRCPSLYRLCCGIDRSFDHLCRLVSNYSTDYHRSIFYSEEGGVYHHDACAVPYFQPISDILFNAIFLTIGCIFSILAHALPDNNYEIRLLAFSLFGTAILFFSVTVPYFTSPTAYRSLLYIAIGLNLMESSLWSVCSLLGCTLLVLALREQRMMSQPRNRLVVVCKESTDLG</sequence>
<name>A0A2G8K8D9_STIJA</name>
<evidence type="ECO:0000256" key="5">
    <source>
        <dbReference type="ARBA" id="ARBA00023040"/>
    </source>
</evidence>
<evidence type="ECO:0000313" key="13">
    <source>
        <dbReference type="EMBL" id="PIK44276.1"/>
    </source>
</evidence>
<gene>
    <name evidence="13" type="ORF">BSL78_18866</name>
</gene>
<feature type="chain" id="PRO_5013936741" evidence="11">
    <location>
        <begin position="29"/>
        <end position="829"/>
    </location>
</feature>
<feature type="signal peptide" evidence="11">
    <location>
        <begin position="1"/>
        <end position="28"/>
    </location>
</feature>
<dbReference type="InterPro" id="IPR017978">
    <property type="entry name" value="GPCR_3_C"/>
</dbReference>
<evidence type="ECO:0000256" key="4">
    <source>
        <dbReference type="ARBA" id="ARBA00022989"/>
    </source>
</evidence>
<dbReference type="Proteomes" id="UP000230750">
    <property type="component" value="Unassembled WGS sequence"/>
</dbReference>
<feature type="transmembrane region" description="Helical" evidence="10">
    <location>
        <begin position="746"/>
        <end position="767"/>
    </location>
</feature>
<feature type="domain" description="G-protein coupled receptors family 3 profile" evidence="12">
    <location>
        <begin position="530"/>
        <end position="798"/>
    </location>
</feature>
<keyword evidence="6 10" id="KW-0472">Membrane</keyword>
<keyword evidence="4 10" id="KW-1133">Transmembrane helix</keyword>
<evidence type="ECO:0000256" key="2">
    <source>
        <dbReference type="ARBA" id="ARBA00022475"/>
    </source>
</evidence>
<keyword evidence="3 10" id="KW-0812">Transmembrane</keyword>
<keyword evidence="9" id="KW-0807">Transducer</keyword>
<evidence type="ECO:0000313" key="14">
    <source>
        <dbReference type="Proteomes" id="UP000230750"/>
    </source>
</evidence>
<evidence type="ECO:0000256" key="7">
    <source>
        <dbReference type="ARBA" id="ARBA00023170"/>
    </source>
</evidence>
<keyword evidence="2" id="KW-1003">Cell membrane</keyword>
<dbReference type="Pfam" id="PF01094">
    <property type="entry name" value="ANF_receptor"/>
    <property type="match status" value="2"/>
</dbReference>
<evidence type="ECO:0000256" key="8">
    <source>
        <dbReference type="ARBA" id="ARBA00023180"/>
    </source>
</evidence>
<evidence type="ECO:0000259" key="12">
    <source>
        <dbReference type="PROSITE" id="PS50259"/>
    </source>
</evidence>
<dbReference type="STRING" id="307972.A0A2G8K8D9"/>
<feature type="transmembrane region" description="Helical" evidence="10">
    <location>
        <begin position="566"/>
        <end position="585"/>
    </location>
</feature>
<dbReference type="Gene3D" id="2.10.50.30">
    <property type="entry name" value="GPCR, family 3, nine cysteines domain"/>
    <property type="match status" value="1"/>
</dbReference>
<keyword evidence="11" id="KW-0732">Signal</keyword>
<dbReference type="Pfam" id="PF00003">
    <property type="entry name" value="7tm_3"/>
    <property type="match status" value="1"/>
</dbReference>
<dbReference type="SUPFAM" id="SSF53822">
    <property type="entry name" value="Periplasmic binding protein-like I"/>
    <property type="match status" value="1"/>
</dbReference>
<evidence type="ECO:0000256" key="3">
    <source>
        <dbReference type="ARBA" id="ARBA00022692"/>
    </source>
</evidence>
<dbReference type="PANTHER" id="PTHR24060">
    <property type="entry name" value="METABOTROPIC GLUTAMATE RECEPTOR"/>
    <property type="match status" value="1"/>
</dbReference>
<dbReference type="InterPro" id="IPR001828">
    <property type="entry name" value="ANF_lig-bd_rcpt"/>
</dbReference>
<keyword evidence="5" id="KW-0297">G-protein coupled receptor</keyword>
<dbReference type="OrthoDB" id="5984008at2759"/>
<dbReference type="PRINTS" id="PR00248">
    <property type="entry name" value="GPCRMGR"/>
</dbReference>
<dbReference type="PROSITE" id="PS50259">
    <property type="entry name" value="G_PROTEIN_RECEP_F3_4"/>
    <property type="match status" value="1"/>
</dbReference>
<keyword evidence="8" id="KW-0325">Glycoprotein</keyword>
<dbReference type="InterPro" id="IPR000337">
    <property type="entry name" value="GPCR_3"/>
</dbReference>
<dbReference type="InterPro" id="IPR050726">
    <property type="entry name" value="mGluR"/>
</dbReference>
<evidence type="ECO:0000256" key="11">
    <source>
        <dbReference type="SAM" id="SignalP"/>
    </source>
</evidence>
<comment type="subcellular location">
    <subcellularLocation>
        <location evidence="1">Cell membrane</location>
        <topology evidence="1">Multi-pass membrane protein</topology>
    </subcellularLocation>
</comment>
<keyword evidence="14" id="KW-1185">Reference proteome</keyword>
<evidence type="ECO:0000256" key="10">
    <source>
        <dbReference type="SAM" id="Phobius"/>
    </source>
</evidence>
<protein>
    <submittedName>
        <fullName evidence="13">Putative metabotropic glutamate receptor 3</fullName>
    </submittedName>
</protein>
<dbReference type="Pfam" id="PF07562">
    <property type="entry name" value="NCD3G"/>
    <property type="match status" value="1"/>
</dbReference>
<feature type="transmembrane region" description="Helical" evidence="10">
    <location>
        <begin position="644"/>
        <end position="664"/>
    </location>
</feature>
<proteinExistence type="predicted"/>
<dbReference type="EMBL" id="MRZV01000786">
    <property type="protein sequence ID" value="PIK44276.1"/>
    <property type="molecule type" value="Genomic_DNA"/>
</dbReference>
<keyword evidence="7 13" id="KW-0675">Receptor</keyword>
<evidence type="ECO:0000256" key="6">
    <source>
        <dbReference type="ARBA" id="ARBA00023136"/>
    </source>
</evidence>
<feature type="transmembrane region" description="Helical" evidence="10">
    <location>
        <begin position="591"/>
        <end position="615"/>
    </location>
</feature>
<dbReference type="InterPro" id="IPR028082">
    <property type="entry name" value="Peripla_BP_I"/>
</dbReference>
<reference evidence="13 14" key="1">
    <citation type="journal article" date="2017" name="PLoS Biol.">
        <title>The sea cucumber genome provides insights into morphological evolution and visceral regeneration.</title>
        <authorList>
            <person name="Zhang X."/>
            <person name="Sun L."/>
            <person name="Yuan J."/>
            <person name="Sun Y."/>
            <person name="Gao Y."/>
            <person name="Zhang L."/>
            <person name="Li S."/>
            <person name="Dai H."/>
            <person name="Hamel J.F."/>
            <person name="Liu C."/>
            <person name="Yu Y."/>
            <person name="Liu S."/>
            <person name="Lin W."/>
            <person name="Guo K."/>
            <person name="Jin S."/>
            <person name="Xu P."/>
            <person name="Storey K.B."/>
            <person name="Huan P."/>
            <person name="Zhang T."/>
            <person name="Zhou Y."/>
            <person name="Zhang J."/>
            <person name="Lin C."/>
            <person name="Li X."/>
            <person name="Xing L."/>
            <person name="Huo D."/>
            <person name="Sun M."/>
            <person name="Wang L."/>
            <person name="Mercier A."/>
            <person name="Li F."/>
            <person name="Yang H."/>
            <person name="Xiang J."/>
        </authorList>
    </citation>
    <scope>NUCLEOTIDE SEQUENCE [LARGE SCALE GENOMIC DNA]</scope>
    <source>
        <strain evidence="13">Shaxun</strain>
        <tissue evidence="13">Muscle</tissue>
    </source>
</reference>
<feature type="transmembrane region" description="Helical" evidence="10">
    <location>
        <begin position="787"/>
        <end position="805"/>
    </location>
</feature>
<evidence type="ECO:0000256" key="9">
    <source>
        <dbReference type="ARBA" id="ARBA00023224"/>
    </source>
</evidence>
<dbReference type="GO" id="GO:0005886">
    <property type="term" value="C:plasma membrane"/>
    <property type="evidence" value="ECO:0007669"/>
    <property type="project" value="UniProtKB-SubCell"/>
</dbReference>
<feature type="transmembrane region" description="Helical" evidence="10">
    <location>
        <begin position="717"/>
        <end position="734"/>
    </location>
</feature>
<dbReference type="Gene3D" id="3.40.50.2300">
    <property type="match status" value="1"/>
</dbReference>
<evidence type="ECO:0000256" key="1">
    <source>
        <dbReference type="ARBA" id="ARBA00004651"/>
    </source>
</evidence>
<feature type="transmembrane region" description="Helical" evidence="10">
    <location>
        <begin position="530"/>
        <end position="554"/>
    </location>
</feature>
<dbReference type="InterPro" id="IPR011500">
    <property type="entry name" value="GPCR_3_9-Cys_dom"/>
</dbReference>
<organism evidence="13 14">
    <name type="scientific">Stichopus japonicus</name>
    <name type="common">Sea cucumber</name>
    <dbReference type="NCBI Taxonomy" id="307972"/>
    <lineage>
        <taxon>Eukaryota</taxon>
        <taxon>Metazoa</taxon>
        <taxon>Echinodermata</taxon>
        <taxon>Eleutherozoa</taxon>
        <taxon>Echinozoa</taxon>
        <taxon>Holothuroidea</taxon>
        <taxon>Aspidochirotacea</taxon>
        <taxon>Aspidochirotida</taxon>
        <taxon>Stichopodidae</taxon>
        <taxon>Apostichopus</taxon>
    </lineage>
</organism>
<dbReference type="InterPro" id="IPR038550">
    <property type="entry name" value="GPCR_3_9-Cys_sf"/>
</dbReference>
<comment type="caution">
    <text evidence="13">The sequence shown here is derived from an EMBL/GenBank/DDBJ whole genome shotgun (WGS) entry which is preliminary data.</text>
</comment>
<dbReference type="GO" id="GO:0004930">
    <property type="term" value="F:G protein-coupled receptor activity"/>
    <property type="evidence" value="ECO:0007669"/>
    <property type="project" value="UniProtKB-KW"/>
</dbReference>